<evidence type="ECO:0000313" key="2">
    <source>
        <dbReference type="Proteomes" id="UP000824533"/>
    </source>
</evidence>
<name>A0ACC1CTS1_9NEOP</name>
<sequence>MKYFCVLLFLLEVNCFNGSLKDISNSYIRSIADKRELWIWGVQDPKETTKKPFVTSVFPSTLSPVPPSVFPSVFPLINSTGLSPHSKLNDTKSCDPFTLTKPKFTGRISEIKCQEYIWELKYDAKKRIHDEKCEQSKTSGAVSNTLRVEVGEDQKEYSHACIIGWKTIYNTWKFYCGCSLISHNFVLTAAHCSNIEPIANTVMDTVPKIVKFMTTNLKNPVVNNVGIAEIKVHRNYIPPSKYFDIALMRLEKEILFNEFAIPACLWTKSVPNELRSGIITQSSLLHGSAVFEDIQIADVDIVEDNVCNPLLRKFCDLNWCQLTDNQFCAGNLTGAVDVCQGDSGGPLQMINPQPDYIIPYDIYYVFGVSSFKFKCAEPEVPGVYTKVSSFINWIETIVWP</sequence>
<keyword evidence="2" id="KW-1185">Reference proteome</keyword>
<evidence type="ECO:0000313" key="1">
    <source>
        <dbReference type="EMBL" id="KAJ0174986.1"/>
    </source>
</evidence>
<proteinExistence type="predicted"/>
<protein>
    <submittedName>
        <fullName evidence="1">Uncharacterized protein</fullName>
    </submittedName>
</protein>
<organism evidence="1 2">
    <name type="scientific">Dendrolimus kikuchii</name>
    <dbReference type="NCBI Taxonomy" id="765133"/>
    <lineage>
        <taxon>Eukaryota</taxon>
        <taxon>Metazoa</taxon>
        <taxon>Ecdysozoa</taxon>
        <taxon>Arthropoda</taxon>
        <taxon>Hexapoda</taxon>
        <taxon>Insecta</taxon>
        <taxon>Pterygota</taxon>
        <taxon>Neoptera</taxon>
        <taxon>Endopterygota</taxon>
        <taxon>Lepidoptera</taxon>
        <taxon>Glossata</taxon>
        <taxon>Ditrysia</taxon>
        <taxon>Bombycoidea</taxon>
        <taxon>Lasiocampidae</taxon>
        <taxon>Dendrolimus</taxon>
    </lineage>
</organism>
<gene>
    <name evidence="1" type="ORF">K1T71_009127</name>
</gene>
<dbReference type="Proteomes" id="UP000824533">
    <property type="component" value="Linkage Group LG16"/>
</dbReference>
<dbReference type="EMBL" id="CM034402">
    <property type="protein sequence ID" value="KAJ0174986.1"/>
    <property type="molecule type" value="Genomic_DNA"/>
</dbReference>
<reference evidence="1 2" key="1">
    <citation type="journal article" date="2021" name="Front. Genet.">
        <title>Chromosome-Level Genome Assembly Reveals Significant Gene Expansion in the Toll and IMD Signaling Pathways of Dendrolimus kikuchii.</title>
        <authorList>
            <person name="Zhou J."/>
            <person name="Wu P."/>
            <person name="Xiong Z."/>
            <person name="Liu N."/>
            <person name="Zhao N."/>
            <person name="Ji M."/>
            <person name="Qiu Y."/>
            <person name="Yang B."/>
        </authorList>
    </citation>
    <scope>NUCLEOTIDE SEQUENCE [LARGE SCALE GENOMIC DNA]</scope>
    <source>
        <strain evidence="1">Ann1</strain>
    </source>
</reference>
<comment type="caution">
    <text evidence="1">The sequence shown here is derived from an EMBL/GenBank/DDBJ whole genome shotgun (WGS) entry which is preliminary data.</text>
</comment>
<accession>A0ACC1CTS1</accession>